<evidence type="ECO:0000313" key="3">
    <source>
        <dbReference type="Proteomes" id="UP000194153"/>
    </source>
</evidence>
<evidence type="ECO:0000313" key="2">
    <source>
        <dbReference type="EMBL" id="GAW68745.1"/>
    </source>
</evidence>
<dbReference type="GO" id="GO:0003677">
    <property type="term" value="F:DNA binding"/>
    <property type="evidence" value="ECO:0007669"/>
    <property type="project" value="UniProtKB-KW"/>
</dbReference>
<proteinExistence type="predicted"/>
<sequence>MPLGGANRPSLNNHPNESGYDNKFAIANTSNFLGANTLETLVAKALSLFDRGIKTFLSDPTTRQGINGSSRFDPIEDRDALALICAEHPEANLEVVLGQLVEVMALEVGVGSKATASEEAFRKLCEKHGVPDTVSCAGVTGGRYYFFKYDYTVGFPDETGLKIFSDVEGLLIHPLKFSDGLVDEIGPGMAIQDIWEWLGGASKAVEDVTQDEGLLGVTEVAVPETTAGPSYEEQLSDEESSPETDQTADDAQGPVPDIILDPVALLRNEILSCVAGGGDKPAILAKALDWNRANGEPLRIAEIVTAVEELTASSTADVSPLTARDMLFKLADDMTLFSDDQSKPYFFYEGEAFSAPSTDVKNRLTHYYLKEMEDLPPKKELNAVLDILKSRARFDGPRISLFNRVGKSGDAILYDLRDKRYVQVSPKGWEIVPSFPLFRRYQHLQPQTVPLTGGDPWEVFNFLTVPKESRLLIMSYLISLFVPKIAHPVLAVCGDQGSSKSFFCSVINRLVDPTLTERVIQPKNERDLIQTLRQKYVTVLDNLSKIDNRVSDIFCQVCTGGSVSYRELYTNEGENIAQFRHVVILNSINLAIVNADLMDRSIILKLRRIEKVDRKPEHDLWEAFEASRASILGGIFDIVAKAMAIYPTVKVEQLPRLADFAKWGYAIAEALGKSGDQFLADFTQNVKRQNESVVEKNVLCQAVLTLMAEGKPFLAKVGDAHETLKSIAKQDAKDETFPKLPHLMRAALDRLRASLLEHGISYEYLDRQGAGVKILISKAASPDTPQQSSPEVVAAKVASNEPDEPDVAESEMLVFEMDEMPGAVYE</sequence>
<name>A0ABQ0MNU8_9BACT</name>
<evidence type="ECO:0000256" key="1">
    <source>
        <dbReference type="SAM" id="MobiDB-lite"/>
    </source>
</evidence>
<dbReference type="EMBL" id="BDQG01000001">
    <property type="protein sequence ID" value="GAW68745.1"/>
    <property type="molecule type" value="Genomic_DNA"/>
</dbReference>
<feature type="region of interest" description="Disordered" evidence="1">
    <location>
        <begin position="222"/>
        <end position="254"/>
    </location>
</feature>
<organism evidence="2 3">
    <name type="scientific">Geoanaerobacter pelophilus</name>
    <dbReference type="NCBI Taxonomy" id="60036"/>
    <lineage>
        <taxon>Bacteria</taxon>
        <taxon>Pseudomonadati</taxon>
        <taxon>Thermodesulfobacteriota</taxon>
        <taxon>Desulfuromonadia</taxon>
        <taxon>Geobacterales</taxon>
        <taxon>Geobacteraceae</taxon>
        <taxon>Geoanaerobacter</taxon>
    </lineage>
</organism>
<feature type="compositionally biased region" description="Acidic residues" evidence="1">
    <location>
        <begin position="234"/>
        <end position="248"/>
    </location>
</feature>
<feature type="region of interest" description="Disordered" evidence="1">
    <location>
        <begin position="780"/>
        <end position="807"/>
    </location>
</feature>
<dbReference type="Proteomes" id="UP000194153">
    <property type="component" value="Unassembled WGS sequence"/>
</dbReference>
<accession>A0ABQ0MNU8</accession>
<reference evidence="3" key="1">
    <citation type="submission" date="2017-05" db="EMBL/GenBank/DDBJ databases">
        <title>Draft genome sequence of Geobacter pelophilus, a iron(III)-reducing bacteria.</title>
        <authorList>
            <person name="Aoyagi T."/>
            <person name="Koike H."/>
            <person name="Morita T."/>
            <person name="Sato Y."/>
            <person name="Habe H."/>
            <person name="Hori T."/>
        </authorList>
    </citation>
    <scope>NUCLEOTIDE SEQUENCE [LARGE SCALE GENOMIC DNA]</scope>
    <source>
        <strain evidence="3">Drf2</strain>
    </source>
</reference>
<keyword evidence="3" id="KW-1185">Reference proteome</keyword>
<protein>
    <submittedName>
        <fullName evidence="2">HMG-I and HMG-Y, DNA-binding domain-containing protein</fullName>
    </submittedName>
</protein>
<keyword evidence="2" id="KW-0238">DNA-binding</keyword>
<gene>
    <name evidence="2" type="ORF">GPEL0_01f5221</name>
</gene>
<comment type="caution">
    <text evidence="2">The sequence shown here is derived from an EMBL/GenBank/DDBJ whole genome shotgun (WGS) entry which is preliminary data.</text>
</comment>